<dbReference type="PROSITE" id="PS51105">
    <property type="entry name" value="PTS_EIIC_TYPE_3"/>
    <property type="match status" value="1"/>
</dbReference>
<evidence type="ECO:0000256" key="1">
    <source>
        <dbReference type="SAM" id="Phobius"/>
    </source>
</evidence>
<proteinExistence type="predicted"/>
<accession>A0A0R1MAS6</accession>
<feature type="transmembrane region" description="Helical" evidence="1">
    <location>
        <begin position="389"/>
        <end position="408"/>
    </location>
</feature>
<sequence length="423" mass="47958">MRENRLWSFLYKLQDKQQKWLWLRSCYFGLKTTGPLLLLGILLQGLTLSFFQPHGFFYVIYRLDRQVWVPQANFIIHSLSCIVFGMTLLLLCTAVAWYRARLFSKKETIPSMVIALFLLFLFNFHTKRMPSARLGQVILNGNIPFIEVLFLGLVSAYFYHGLNKFLHFKSLWSIAGATVSLGIVLRGFKHLFNVGFFASLSGPLFAEISSLLGDDQTQLGTIIVREVGRNLLVWLGFVSPEQILVAHTDSDLSRANLSAALIKNNLEGLPHPLNIYSLSDSFAVLGGYGQIMALLLLFILFSRYRKRRRNAWQNFLPVFLNLNSSFLVGVPVFFNVILLIPFLIVPTVSILLAAGAIKLNLIPPAVYQVPLNTPTILNAFMGTNGNWDALLFTLIVLLVSMLLYYPFFKVTETTLYRIQKGTE</sequence>
<keyword evidence="1" id="KW-1133">Transmembrane helix</keyword>
<dbReference type="PANTHER" id="PTHR33989">
    <property type="match status" value="1"/>
</dbReference>
<dbReference type="PATRIC" id="fig|1423731.3.peg.1263"/>
<dbReference type="RefSeq" id="WP_057744078.1">
    <property type="nucleotide sequence ID" value="NZ_AZEF01000027.1"/>
</dbReference>
<keyword evidence="1" id="KW-0472">Membrane</keyword>
<dbReference type="AlphaFoldDB" id="A0A0R1MAS6"/>
<dbReference type="GO" id="GO:0016020">
    <property type="term" value="C:membrane"/>
    <property type="evidence" value="ECO:0007669"/>
    <property type="project" value="InterPro"/>
</dbReference>
<evidence type="ECO:0000313" key="4">
    <source>
        <dbReference type="Proteomes" id="UP000051621"/>
    </source>
</evidence>
<gene>
    <name evidence="3" type="ORF">FC81_GL001230</name>
</gene>
<organism evidence="3 4">
    <name type="scientific">Liquorilactobacillus capillatus DSM 19910</name>
    <dbReference type="NCBI Taxonomy" id="1423731"/>
    <lineage>
        <taxon>Bacteria</taxon>
        <taxon>Bacillati</taxon>
        <taxon>Bacillota</taxon>
        <taxon>Bacilli</taxon>
        <taxon>Lactobacillales</taxon>
        <taxon>Lactobacillaceae</taxon>
        <taxon>Liquorilactobacillus</taxon>
    </lineage>
</organism>
<feature type="transmembrane region" description="Helical" evidence="1">
    <location>
        <begin position="137"/>
        <end position="159"/>
    </location>
</feature>
<feature type="transmembrane region" description="Helical" evidence="1">
    <location>
        <begin position="21"/>
        <end position="43"/>
    </location>
</feature>
<feature type="transmembrane region" description="Helical" evidence="1">
    <location>
        <begin position="74"/>
        <end position="97"/>
    </location>
</feature>
<feature type="transmembrane region" description="Helical" evidence="1">
    <location>
        <begin position="322"/>
        <end position="344"/>
    </location>
</feature>
<dbReference type="STRING" id="1423731.FC81_GL001230"/>
<dbReference type="InterPro" id="IPR004501">
    <property type="entry name" value="PTS_EIIC_3"/>
</dbReference>
<keyword evidence="1" id="KW-0812">Transmembrane</keyword>
<dbReference type="GO" id="GO:0009401">
    <property type="term" value="P:phosphoenolpyruvate-dependent sugar phosphotransferase system"/>
    <property type="evidence" value="ECO:0007669"/>
    <property type="project" value="InterPro"/>
</dbReference>
<dbReference type="InterPro" id="IPR051088">
    <property type="entry name" value="PTS_Sugar-EIIC/EIIB"/>
</dbReference>
<feature type="transmembrane region" description="Helical" evidence="1">
    <location>
        <begin position="171"/>
        <end position="188"/>
    </location>
</feature>
<dbReference type="PANTHER" id="PTHR33989:SF4">
    <property type="entry name" value="PTS SYSTEM N,N'-DIACETYLCHITOBIOSE-SPECIFIC EIIC COMPONENT"/>
    <property type="match status" value="1"/>
</dbReference>
<feature type="domain" description="PTS EIIC type-3" evidence="2">
    <location>
        <begin position="6"/>
        <end position="407"/>
    </location>
</feature>
<comment type="caution">
    <text evidence="3">The sequence shown here is derived from an EMBL/GenBank/DDBJ whole genome shotgun (WGS) entry which is preliminary data.</text>
</comment>
<dbReference type="GO" id="GO:0008982">
    <property type="term" value="F:protein-N(PI)-phosphohistidine-sugar phosphotransferase activity"/>
    <property type="evidence" value="ECO:0007669"/>
    <property type="project" value="InterPro"/>
</dbReference>
<name>A0A0R1MAS6_9LACO</name>
<evidence type="ECO:0000313" key="3">
    <source>
        <dbReference type="EMBL" id="KRL01091.1"/>
    </source>
</evidence>
<protein>
    <recommendedName>
        <fullName evidence="2">PTS EIIC type-3 domain-containing protein</fullName>
    </recommendedName>
</protein>
<feature type="transmembrane region" description="Helical" evidence="1">
    <location>
        <begin position="109"/>
        <end position="125"/>
    </location>
</feature>
<dbReference type="EMBL" id="AZEF01000027">
    <property type="protein sequence ID" value="KRL01091.1"/>
    <property type="molecule type" value="Genomic_DNA"/>
</dbReference>
<dbReference type="Proteomes" id="UP000051621">
    <property type="component" value="Unassembled WGS sequence"/>
</dbReference>
<keyword evidence="4" id="KW-1185">Reference proteome</keyword>
<feature type="transmembrane region" description="Helical" evidence="1">
    <location>
        <begin position="282"/>
        <end position="301"/>
    </location>
</feature>
<reference evidence="3 4" key="1">
    <citation type="journal article" date="2015" name="Genome Announc.">
        <title>Expanding the biotechnology potential of lactobacilli through comparative genomics of 213 strains and associated genera.</title>
        <authorList>
            <person name="Sun Z."/>
            <person name="Harris H.M."/>
            <person name="McCann A."/>
            <person name="Guo C."/>
            <person name="Argimon S."/>
            <person name="Zhang W."/>
            <person name="Yang X."/>
            <person name="Jeffery I.B."/>
            <person name="Cooney J.C."/>
            <person name="Kagawa T.F."/>
            <person name="Liu W."/>
            <person name="Song Y."/>
            <person name="Salvetti E."/>
            <person name="Wrobel A."/>
            <person name="Rasinkangas P."/>
            <person name="Parkhill J."/>
            <person name="Rea M.C."/>
            <person name="O'Sullivan O."/>
            <person name="Ritari J."/>
            <person name="Douillard F.P."/>
            <person name="Paul Ross R."/>
            <person name="Yang R."/>
            <person name="Briner A.E."/>
            <person name="Felis G.E."/>
            <person name="de Vos W.M."/>
            <person name="Barrangou R."/>
            <person name="Klaenhammer T.R."/>
            <person name="Caufield P.W."/>
            <person name="Cui Y."/>
            <person name="Zhang H."/>
            <person name="O'Toole P.W."/>
        </authorList>
    </citation>
    <scope>NUCLEOTIDE SEQUENCE [LARGE SCALE GENOMIC DNA]</scope>
    <source>
        <strain evidence="3 4">DSM 19910</strain>
    </source>
</reference>
<dbReference type="OrthoDB" id="1651152at2"/>
<evidence type="ECO:0000259" key="2">
    <source>
        <dbReference type="PROSITE" id="PS51105"/>
    </source>
</evidence>